<name>A0A2P2MXD6_RHIMU</name>
<accession>A0A2P2MXD6</accession>
<reference evidence="1" key="1">
    <citation type="submission" date="2018-02" db="EMBL/GenBank/DDBJ databases">
        <title>Rhizophora mucronata_Transcriptome.</title>
        <authorList>
            <person name="Meera S.P."/>
            <person name="Sreeshan A."/>
            <person name="Augustine A."/>
        </authorList>
    </citation>
    <scope>NUCLEOTIDE SEQUENCE</scope>
    <source>
        <tissue evidence="1">Leaf</tissue>
    </source>
</reference>
<dbReference type="EMBL" id="GGEC01054403">
    <property type="protein sequence ID" value="MBX34887.1"/>
    <property type="molecule type" value="Transcribed_RNA"/>
</dbReference>
<organism evidence="1">
    <name type="scientific">Rhizophora mucronata</name>
    <name type="common">Asiatic mangrove</name>
    <dbReference type="NCBI Taxonomy" id="61149"/>
    <lineage>
        <taxon>Eukaryota</taxon>
        <taxon>Viridiplantae</taxon>
        <taxon>Streptophyta</taxon>
        <taxon>Embryophyta</taxon>
        <taxon>Tracheophyta</taxon>
        <taxon>Spermatophyta</taxon>
        <taxon>Magnoliopsida</taxon>
        <taxon>eudicotyledons</taxon>
        <taxon>Gunneridae</taxon>
        <taxon>Pentapetalae</taxon>
        <taxon>rosids</taxon>
        <taxon>fabids</taxon>
        <taxon>Malpighiales</taxon>
        <taxon>Rhizophoraceae</taxon>
        <taxon>Rhizophora</taxon>
    </lineage>
</organism>
<dbReference type="AlphaFoldDB" id="A0A2P2MXD6"/>
<sequence>MQCHSRSFTGSIAPSACQRPFLRLHNPINLSEANEPQFHLATIEIATYQLFLASDYRKTSHAKQAKPGHGATNAARKNTSEFKFTKELKERWLQKALLSFHKTH</sequence>
<evidence type="ECO:0000313" key="1">
    <source>
        <dbReference type="EMBL" id="MBX34887.1"/>
    </source>
</evidence>
<proteinExistence type="predicted"/>
<protein>
    <submittedName>
        <fullName evidence="1">Uncharacterized protein</fullName>
    </submittedName>
</protein>